<gene>
    <name evidence="6" type="ORF">OIDMADRAFT_41836</name>
</gene>
<comment type="subcellular location">
    <subcellularLocation>
        <location evidence="4">Cytoplasm</location>
    </subcellularLocation>
    <subcellularLocation>
        <location evidence="4">Nucleus</location>
    </subcellularLocation>
</comment>
<feature type="binding site" evidence="4">
    <location>
        <begin position="221"/>
        <end position="223"/>
    </location>
    <ligand>
        <name>substrate</name>
    </ligand>
</feature>
<name>A0A0C3CQA9_OIDMZ</name>
<dbReference type="InterPro" id="IPR035994">
    <property type="entry name" value="Nucleoside_phosphorylase_sf"/>
</dbReference>
<dbReference type="AlphaFoldDB" id="A0A0C3CQA9"/>
<dbReference type="InterPro" id="IPR018099">
    <property type="entry name" value="Purine_phosphorylase-2_CS"/>
</dbReference>
<proteinExistence type="inferred from homology"/>
<feature type="domain" description="Nucleoside phosphorylase" evidence="5">
    <location>
        <begin position="14"/>
        <end position="256"/>
    </location>
</feature>
<keyword evidence="1 4" id="KW-0328">Glycosyltransferase</keyword>
<dbReference type="GO" id="GO:0006166">
    <property type="term" value="P:purine ribonucleoside salvage"/>
    <property type="evidence" value="ECO:0007669"/>
    <property type="project" value="UniProtKB-KW"/>
</dbReference>
<dbReference type="GO" id="GO:0017061">
    <property type="term" value="F:S-methyl-5-thioadenosine phosphorylase activity"/>
    <property type="evidence" value="ECO:0007669"/>
    <property type="project" value="UniProtKB-UniRule"/>
</dbReference>
<keyword evidence="7" id="KW-1185">Reference proteome</keyword>
<evidence type="ECO:0000256" key="2">
    <source>
        <dbReference type="ARBA" id="ARBA00022679"/>
    </source>
</evidence>
<evidence type="ECO:0000256" key="4">
    <source>
        <dbReference type="HAMAP-Rule" id="MF_03155"/>
    </source>
</evidence>
<dbReference type="EMBL" id="KN832876">
    <property type="protein sequence ID" value="KIN01224.1"/>
    <property type="molecule type" value="Genomic_DNA"/>
</dbReference>
<dbReference type="GO" id="GO:0005634">
    <property type="term" value="C:nucleus"/>
    <property type="evidence" value="ECO:0007669"/>
    <property type="project" value="UniProtKB-SubCell"/>
</dbReference>
<comment type="catalytic activity">
    <reaction evidence="4">
        <text>S-methyl-5'-thioadenosine + phosphate = 5-(methylsulfanyl)-alpha-D-ribose 1-phosphate + adenine</text>
        <dbReference type="Rhea" id="RHEA:11852"/>
        <dbReference type="ChEBI" id="CHEBI:16708"/>
        <dbReference type="ChEBI" id="CHEBI:17509"/>
        <dbReference type="ChEBI" id="CHEBI:43474"/>
        <dbReference type="ChEBI" id="CHEBI:58533"/>
        <dbReference type="EC" id="2.4.2.28"/>
    </reaction>
</comment>
<feature type="site" description="Important for substrate specificity" evidence="4">
    <location>
        <position position="234"/>
    </location>
</feature>
<feature type="binding site" evidence="4">
    <location>
        <begin position="62"/>
        <end position="63"/>
    </location>
    <ligand>
        <name>phosphate</name>
        <dbReference type="ChEBI" id="CHEBI:43474"/>
    </ligand>
</feature>
<reference evidence="6 7" key="1">
    <citation type="submission" date="2014-04" db="EMBL/GenBank/DDBJ databases">
        <authorList>
            <consortium name="DOE Joint Genome Institute"/>
            <person name="Kuo A."/>
            <person name="Martino E."/>
            <person name="Perotto S."/>
            <person name="Kohler A."/>
            <person name="Nagy L.G."/>
            <person name="Floudas D."/>
            <person name="Copeland A."/>
            <person name="Barry K.W."/>
            <person name="Cichocki N."/>
            <person name="Veneault-Fourrey C."/>
            <person name="LaButti K."/>
            <person name="Lindquist E.A."/>
            <person name="Lipzen A."/>
            <person name="Lundell T."/>
            <person name="Morin E."/>
            <person name="Murat C."/>
            <person name="Sun H."/>
            <person name="Tunlid A."/>
            <person name="Henrissat B."/>
            <person name="Grigoriev I.V."/>
            <person name="Hibbett D.S."/>
            <person name="Martin F."/>
            <person name="Nordberg H.P."/>
            <person name="Cantor M.N."/>
            <person name="Hua S.X."/>
        </authorList>
    </citation>
    <scope>NUCLEOTIDE SEQUENCE [LARGE SCALE GENOMIC DNA]</scope>
    <source>
        <strain evidence="6 7">Zn</strain>
    </source>
</reference>
<dbReference type="STRING" id="913774.A0A0C3CQA9"/>
<comment type="similarity">
    <text evidence="4">Belongs to the PNP/MTAP phosphorylase family. MTAP subfamily.</text>
</comment>
<evidence type="ECO:0000256" key="1">
    <source>
        <dbReference type="ARBA" id="ARBA00022676"/>
    </source>
</evidence>
<dbReference type="HAMAP" id="MF_01963">
    <property type="entry name" value="MTAP"/>
    <property type="match status" value="1"/>
</dbReference>
<dbReference type="FunFam" id="3.40.50.1580:FF:000008">
    <property type="entry name" value="S-methyl-5'-thioadenosine phosphorylase"/>
    <property type="match status" value="1"/>
</dbReference>
<dbReference type="HOGENOM" id="CLU_054456_0_1_1"/>
<keyword evidence="4" id="KW-0539">Nucleus</keyword>
<comment type="subunit">
    <text evidence="4">Homotrimer.</text>
</comment>
<organism evidence="6 7">
    <name type="scientific">Oidiodendron maius (strain Zn)</name>
    <dbReference type="NCBI Taxonomy" id="913774"/>
    <lineage>
        <taxon>Eukaryota</taxon>
        <taxon>Fungi</taxon>
        <taxon>Dikarya</taxon>
        <taxon>Ascomycota</taxon>
        <taxon>Pezizomycotina</taxon>
        <taxon>Leotiomycetes</taxon>
        <taxon>Leotiomycetes incertae sedis</taxon>
        <taxon>Myxotrichaceae</taxon>
        <taxon>Oidiodendron</taxon>
    </lineage>
</organism>
<dbReference type="InterPro" id="IPR000845">
    <property type="entry name" value="Nucleoside_phosphorylase_d"/>
</dbReference>
<dbReference type="PANTHER" id="PTHR42679">
    <property type="entry name" value="S-METHYL-5'-THIOADENOSINE PHOSPHORYLASE"/>
    <property type="match status" value="1"/>
</dbReference>
<dbReference type="PROSITE" id="PS01240">
    <property type="entry name" value="PNP_MTAP_2"/>
    <property type="match status" value="1"/>
</dbReference>
<feature type="site" description="Important for substrate specificity" evidence="4">
    <location>
        <position position="179"/>
    </location>
</feature>
<dbReference type="GO" id="GO:0005829">
    <property type="term" value="C:cytosol"/>
    <property type="evidence" value="ECO:0007669"/>
    <property type="project" value="TreeGrafter"/>
</dbReference>
<keyword evidence="4" id="KW-0963">Cytoplasm</keyword>
<comment type="function">
    <text evidence="4">Catalyzes the reversible phosphorylation of S-methyl-5'-thioadenosine (MTA) to adenine and 5-methylthioribose-1-phosphate. Involved in the breakdown of MTA, a major by-product of polyamine biosynthesis. Responsible for the first step in the methionine salvage pathway after MTA has been generated from S-adenosylmethionine. Has broad substrate specificity with 6-aminopurine nucleosides as preferred substrates.</text>
</comment>
<feature type="binding site" evidence="4">
    <location>
        <position position="20"/>
    </location>
    <ligand>
        <name>phosphate</name>
        <dbReference type="ChEBI" id="CHEBI:43474"/>
    </ligand>
</feature>
<evidence type="ECO:0000313" key="7">
    <source>
        <dbReference type="Proteomes" id="UP000054321"/>
    </source>
</evidence>
<dbReference type="EC" id="2.4.2.28" evidence="4"/>
<evidence type="ECO:0000256" key="3">
    <source>
        <dbReference type="ARBA" id="ARBA00022726"/>
    </source>
</evidence>
<keyword evidence="2 4" id="KW-0808">Transferase</keyword>
<keyword evidence="3 4" id="KW-0660">Purine salvage</keyword>
<accession>A0A0C3CQA9</accession>
<dbReference type="OrthoDB" id="431409at2759"/>
<feature type="binding site" evidence="4">
    <location>
        <position position="197"/>
    </location>
    <ligand>
        <name>substrate</name>
    </ligand>
</feature>
<dbReference type="InterPro" id="IPR010044">
    <property type="entry name" value="MTAP"/>
</dbReference>
<reference evidence="7" key="2">
    <citation type="submission" date="2015-01" db="EMBL/GenBank/DDBJ databases">
        <title>Evolutionary Origins and Diversification of the Mycorrhizal Mutualists.</title>
        <authorList>
            <consortium name="DOE Joint Genome Institute"/>
            <consortium name="Mycorrhizal Genomics Consortium"/>
            <person name="Kohler A."/>
            <person name="Kuo A."/>
            <person name="Nagy L.G."/>
            <person name="Floudas D."/>
            <person name="Copeland A."/>
            <person name="Barry K.W."/>
            <person name="Cichocki N."/>
            <person name="Veneault-Fourrey C."/>
            <person name="LaButti K."/>
            <person name="Lindquist E.A."/>
            <person name="Lipzen A."/>
            <person name="Lundell T."/>
            <person name="Morin E."/>
            <person name="Murat C."/>
            <person name="Riley R."/>
            <person name="Ohm R."/>
            <person name="Sun H."/>
            <person name="Tunlid A."/>
            <person name="Henrissat B."/>
            <person name="Grigoriev I.V."/>
            <person name="Hibbett D.S."/>
            <person name="Martin F."/>
        </authorList>
    </citation>
    <scope>NUCLEOTIDE SEQUENCE [LARGE SCALE GENOMIC DNA]</scope>
    <source>
        <strain evidence="7">Zn</strain>
    </source>
</reference>
<evidence type="ECO:0000313" key="6">
    <source>
        <dbReference type="EMBL" id="KIN01224.1"/>
    </source>
</evidence>
<comment type="pathway">
    <text evidence="4">Amino-acid biosynthesis; L-methionine biosynthesis via salvage pathway; S-methyl-5-thio-alpha-D-ribose 1-phosphate from S-methyl-5'-thioadenosine (phosphorylase route): step 1/1.</text>
</comment>
<sequence>MADLPTSYDGSVLIAVIGGTGLQSLAGYVPVAVVNPKTPWGYPSAPIHILKHNDVPIAFLSRHGAYHEIAPHEVPSRANIAALRSIGVRTVIAFSAVGSLQEEIKPRDFVVPDQIIDRTKGVRPFTFFEKGVVGHVGFADPFDEKIAKVVRVCGHALAGDGVVLHDKGTVVCMEGPQFSTRAESNLYRSWGGSVINMSALPEAKLAREAEMVYQMICMATDYDCWHSTADDVDVEMVMGHMSANSANAKTLVGAVLDMLSKEEHSDTVTAKHWEGKSTGMIKFMTKKEGRGAEGIKNVEYLFPGVFD</sequence>
<dbReference type="NCBIfam" id="TIGR01694">
    <property type="entry name" value="MTAP"/>
    <property type="match status" value="1"/>
</dbReference>
<dbReference type="CDD" id="cd09010">
    <property type="entry name" value="MTAP_SsMTAPII_like_MTIP"/>
    <property type="match status" value="1"/>
</dbReference>
<dbReference type="SUPFAM" id="SSF53167">
    <property type="entry name" value="Purine and uridine phosphorylases"/>
    <property type="match status" value="1"/>
</dbReference>
<dbReference type="PANTHER" id="PTHR42679:SF2">
    <property type="entry name" value="S-METHYL-5'-THIOADENOSINE PHOSPHORYLASE"/>
    <property type="match status" value="1"/>
</dbReference>
<dbReference type="Pfam" id="PF01048">
    <property type="entry name" value="PNP_UDP_1"/>
    <property type="match status" value="1"/>
</dbReference>
<evidence type="ECO:0000259" key="5">
    <source>
        <dbReference type="Pfam" id="PF01048"/>
    </source>
</evidence>
<feature type="binding site" evidence="4">
    <location>
        <begin position="95"/>
        <end position="96"/>
    </location>
    <ligand>
        <name>phosphate</name>
        <dbReference type="ChEBI" id="CHEBI:43474"/>
    </ligand>
</feature>
<dbReference type="FunCoup" id="A0A0C3CQA9">
    <property type="interactions" value="398"/>
</dbReference>
<dbReference type="InParanoid" id="A0A0C3CQA9"/>
<dbReference type="GO" id="GO:0019509">
    <property type="term" value="P:L-methionine salvage from methylthioadenosine"/>
    <property type="evidence" value="ECO:0007669"/>
    <property type="project" value="UniProtKB-UniRule"/>
</dbReference>
<dbReference type="UniPathway" id="UPA00904">
    <property type="reaction ID" value="UER00873"/>
</dbReference>
<dbReference type="Gene3D" id="3.40.50.1580">
    <property type="entry name" value="Nucleoside phosphorylase domain"/>
    <property type="match status" value="1"/>
</dbReference>
<dbReference type="Proteomes" id="UP000054321">
    <property type="component" value="Unassembled WGS sequence"/>
</dbReference>
<feature type="binding site" evidence="4">
    <location>
        <position position="198"/>
    </location>
    <ligand>
        <name>phosphate</name>
        <dbReference type="ChEBI" id="CHEBI:43474"/>
    </ligand>
</feature>
<protein>
    <recommendedName>
        <fullName evidence="4">S-methyl-5'-thioadenosine phosphorylase</fullName>
        <ecNumber evidence="4">2.4.2.28</ecNumber>
    </recommendedName>
    <alternativeName>
        <fullName evidence="4">5'-methylthioadenosine phosphorylase</fullName>
        <shortName evidence="4">MTA phosphorylase</shortName>
        <shortName evidence="4">MTAP</shortName>
        <shortName evidence="4">MTAPase</shortName>
    </alternativeName>
</protein>